<protein>
    <submittedName>
        <fullName evidence="1">Uncharacterized protein</fullName>
    </submittedName>
</protein>
<evidence type="ECO:0000313" key="2">
    <source>
        <dbReference type="Proteomes" id="UP000189627"/>
    </source>
</evidence>
<dbReference type="AlphaFoldDB" id="A0A1U9UL52"/>
<dbReference type="EMBL" id="CP017757">
    <property type="protein sequence ID" value="AQV93330.1"/>
    <property type="molecule type" value="Genomic_DNA"/>
</dbReference>
<name>A0A1U9UL52_CUPNE</name>
<organism evidence="1 2">
    <name type="scientific">Cupriavidus necator</name>
    <name type="common">Alcaligenes eutrophus</name>
    <name type="synonym">Ralstonia eutropha</name>
    <dbReference type="NCBI Taxonomy" id="106590"/>
    <lineage>
        <taxon>Bacteria</taxon>
        <taxon>Pseudomonadati</taxon>
        <taxon>Pseudomonadota</taxon>
        <taxon>Betaproteobacteria</taxon>
        <taxon>Burkholderiales</taxon>
        <taxon>Burkholderiaceae</taxon>
        <taxon>Cupriavidus</taxon>
    </lineage>
</organism>
<dbReference type="RefSeq" id="WP_164704822.1">
    <property type="nucleotide sequence ID" value="NZ_CP017757.2"/>
</dbReference>
<dbReference type="Proteomes" id="UP000189627">
    <property type="component" value="Chromosome 1"/>
</dbReference>
<reference evidence="2" key="1">
    <citation type="submission" date="2017-02" db="EMBL/GenBank/DDBJ databases">
        <title>Complete genome sequence of Cupriavidus necator strain NH9, a 3-chlorobenzoate degrader.</title>
        <authorList>
            <person name="Moriuchi R."/>
            <person name="Dohra H."/>
            <person name="Ogawa N."/>
        </authorList>
    </citation>
    <scope>NUCLEOTIDE SEQUENCE [LARGE SCALE GENOMIC DNA]</scope>
    <source>
        <strain evidence="2">NH9</strain>
    </source>
</reference>
<evidence type="ECO:0000313" key="1">
    <source>
        <dbReference type="EMBL" id="AQV93330.1"/>
    </source>
</evidence>
<gene>
    <name evidence="1" type="ORF">BJN34_05410</name>
</gene>
<sequence>MILQFGIHSQISNLVTLIGTEGLPSARSLRSLTDIQTGYRRFIERAQRRRTAGRPGVS</sequence>
<proteinExistence type="predicted"/>
<dbReference type="KEGG" id="cuh:BJN34_05410"/>
<accession>A0A1U9UL52</accession>